<feature type="non-terminal residue" evidence="1">
    <location>
        <position position="53"/>
    </location>
</feature>
<gene>
    <name evidence="1" type="ORF">M9458_051660</name>
</gene>
<name>A0ABD0MWY0_CIRMR</name>
<proteinExistence type="predicted"/>
<reference evidence="1 2" key="1">
    <citation type="submission" date="2024-05" db="EMBL/GenBank/DDBJ databases">
        <title>Genome sequencing and assembly of Indian major carp, Cirrhinus mrigala (Hamilton, 1822).</title>
        <authorList>
            <person name="Mohindra V."/>
            <person name="Chowdhury L.M."/>
            <person name="Lal K."/>
            <person name="Jena J.K."/>
        </authorList>
    </citation>
    <scope>NUCLEOTIDE SEQUENCE [LARGE SCALE GENOMIC DNA]</scope>
    <source>
        <strain evidence="1">CM1030</strain>
        <tissue evidence="1">Blood</tissue>
    </source>
</reference>
<evidence type="ECO:0000313" key="1">
    <source>
        <dbReference type="EMBL" id="KAL0153061.1"/>
    </source>
</evidence>
<dbReference type="AlphaFoldDB" id="A0ABD0MWY0"/>
<sequence>FQRKVFSMLFGLKDELERISAILDPGKSTSSFKRLDSESDLKSFEEYIKDDEK</sequence>
<accession>A0ABD0MWY0</accession>
<organism evidence="1 2">
    <name type="scientific">Cirrhinus mrigala</name>
    <name type="common">Mrigala</name>
    <dbReference type="NCBI Taxonomy" id="683832"/>
    <lineage>
        <taxon>Eukaryota</taxon>
        <taxon>Metazoa</taxon>
        <taxon>Chordata</taxon>
        <taxon>Craniata</taxon>
        <taxon>Vertebrata</taxon>
        <taxon>Euteleostomi</taxon>
        <taxon>Actinopterygii</taxon>
        <taxon>Neopterygii</taxon>
        <taxon>Teleostei</taxon>
        <taxon>Ostariophysi</taxon>
        <taxon>Cypriniformes</taxon>
        <taxon>Cyprinidae</taxon>
        <taxon>Labeoninae</taxon>
        <taxon>Labeonini</taxon>
        <taxon>Cirrhinus</taxon>
    </lineage>
</organism>
<protein>
    <submittedName>
        <fullName evidence="1">Uncharacterized protein</fullName>
    </submittedName>
</protein>
<keyword evidence="2" id="KW-1185">Reference proteome</keyword>
<evidence type="ECO:0000313" key="2">
    <source>
        <dbReference type="Proteomes" id="UP001529510"/>
    </source>
</evidence>
<dbReference type="EMBL" id="JAMKFB020000146">
    <property type="protein sequence ID" value="KAL0153061.1"/>
    <property type="molecule type" value="Genomic_DNA"/>
</dbReference>
<dbReference type="Proteomes" id="UP001529510">
    <property type="component" value="Unassembled WGS sequence"/>
</dbReference>
<feature type="non-terminal residue" evidence="1">
    <location>
        <position position="1"/>
    </location>
</feature>
<comment type="caution">
    <text evidence="1">The sequence shown here is derived from an EMBL/GenBank/DDBJ whole genome shotgun (WGS) entry which is preliminary data.</text>
</comment>